<dbReference type="AlphaFoldDB" id="A0A1L0CSY3"/>
<proteinExistence type="inferred from homology"/>
<feature type="compositionally biased region" description="Basic and acidic residues" evidence="2">
    <location>
        <begin position="18"/>
        <end position="28"/>
    </location>
</feature>
<feature type="region of interest" description="Disordered" evidence="2">
    <location>
        <begin position="17"/>
        <end position="49"/>
    </location>
</feature>
<protein>
    <submittedName>
        <fullName evidence="3">Related to RNA polymerase I-specific transcription initiation factor RRN3</fullName>
    </submittedName>
</protein>
<keyword evidence="4" id="KW-1185">Reference proteome</keyword>
<dbReference type="PANTHER" id="PTHR12790">
    <property type="entry name" value="TRANSCRIPTION INITIATION FACTOR IA RRN3"/>
    <property type="match status" value="1"/>
</dbReference>
<dbReference type="Proteomes" id="UP000183365">
    <property type="component" value="Unassembled WGS sequence"/>
</dbReference>
<dbReference type="GO" id="GO:0001181">
    <property type="term" value="F:RNA polymerase I general transcription initiation factor activity"/>
    <property type="evidence" value="ECO:0007669"/>
    <property type="project" value="EnsemblFungi"/>
</dbReference>
<organism evidence="3 4">
    <name type="scientific">Hanseniaspora guilliermondii</name>
    <dbReference type="NCBI Taxonomy" id="56406"/>
    <lineage>
        <taxon>Eukaryota</taxon>
        <taxon>Fungi</taxon>
        <taxon>Dikarya</taxon>
        <taxon>Ascomycota</taxon>
        <taxon>Saccharomycotina</taxon>
        <taxon>Saccharomycetes</taxon>
        <taxon>Saccharomycodales</taxon>
        <taxon>Saccharomycodaceae</taxon>
        <taxon>Hanseniaspora</taxon>
    </lineage>
</organism>
<accession>A0A1L0CSY3</accession>
<feature type="compositionally biased region" description="Acidic residues" evidence="2">
    <location>
        <begin position="302"/>
        <end position="356"/>
    </location>
</feature>
<dbReference type="Pfam" id="PF05327">
    <property type="entry name" value="RRN3"/>
    <property type="match status" value="1"/>
</dbReference>
<dbReference type="SUPFAM" id="SSF48371">
    <property type="entry name" value="ARM repeat"/>
    <property type="match status" value="1"/>
</dbReference>
<dbReference type="InterPro" id="IPR007991">
    <property type="entry name" value="RNA_pol_I_trans_ini_fac_RRN3"/>
</dbReference>
<dbReference type="GO" id="GO:0005730">
    <property type="term" value="C:nucleolus"/>
    <property type="evidence" value="ECO:0007669"/>
    <property type="project" value="EnsemblFungi"/>
</dbReference>
<dbReference type="OrthoDB" id="26970at2759"/>
<dbReference type="GO" id="GO:0001042">
    <property type="term" value="F:RNA polymerase I core binding"/>
    <property type="evidence" value="ECO:0007669"/>
    <property type="project" value="EnsemblFungi"/>
</dbReference>
<dbReference type="GO" id="GO:0003743">
    <property type="term" value="F:translation initiation factor activity"/>
    <property type="evidence" value="ECO:0007669"/>
    <property type="project" value="UniProtKB-KW"/>
</dbReference>
<gene>
    <name evidence="3" type="ORF">HGUI_00063</name>
</gene>
<reference evidence="4" key="1">
    <citation type="submission" date="2016-11" db="EMBL/GenBank/DDBJ databases">
        <authorList>
            <person name="Guldener U."/>
        </authorList>
    </citation>
    <scope>NUCLEOTIDE SEQUENCE [LARGE SCALE GENOMIC DNA]</scope>
</reference>
<dbReference type="GO" id="GO:0006361">
    <property type="term" value="P:transcription initiation at RNA polymerase I promoter"/>
    <property type="evidence" value="ECO:0007669"/>
    <property type="project" value="EnsemblFungi"/>
</dbReference>
<evidence type="ECO:0000256" key="1">
    <source>
        <dbReference type="ARBA" id="ARBA00010098"/>
    </source>
</evidence>
<keyword evidence="3" id="KW-0648">Protein biosynthesis</keyword>
<evidence type="ECO:0000313" key="3">
    <source>
        <dbReference type="EMBL" id="SGZ37863.1"/>
    </source>
</evidence>
<dbReference type="VEuPathDB" id="FungiDB:HGUI_00063"/>
<keyword evidence="3" id="KW-0396">Initiation factor</keyword>
<evidence type="ECO:0000313" key="4">
    <source>
        <dbReference type="Proteomes" id="UP000183365"/>
    </source>
</evidence>
<feature type="region of interest" description="Disordered" evidence="2">
    <location>
        <begin position="302"/>
        <end position="375"/>
    </location>
</feature>
<dbReference type="PANTHER" id="PTHR12790:SF0">
    <property type="entry name" value="RNA POLYMERASE I-SPECIFIC TRANSCRIPTION INITIATION FACTOR RRN3-RELATED"/>
    <property type="match status" value="1"/>
</dbReference>
<dbReference type="EMBL" id="FQNF01000001">
    <property type="protein sequence ID" value="SGZ37863.1"/>
    <property type="molecule type" value="Genomic_DNA"/>
</dbReference>
<dbReference type="InterPro" id="IPR016024">
    <property type="entry name" value="ARM-type_fold"/>
</dbReference>
<dbReference type="GO" id="GO:0001179">
    <property type="term" value="F:RNA polymerase I general transcription initiation factor binding"/>
    <property type="evidence" value="ECO:0007669"/>
    <property type="project" value="EnsemblFungi"/>
</dbReference>
<dbReference type="GO" id="GO:0000182">
    <property type="term" value="F:rDNA binding"/>
    <property type="evidence" value="ECO:0007669"/>
    <property type="project" value="EnsemblFungi"/>
</dbReference>
<name>A0A1L0CSY3_9ASCO</name>
<comment type="similarity">
    <text evidence="1">Belongs to the RRN3 family.</text>
</comment>
<evidence type="ECO:0000256" key="2">
    <source>
        <dbReference type="SAM" id="MobiDB-lite"/>
    </source>
</evidence>
<sequence>MLTSKIKRTALDANLPNKEFDDIIDSPKRSRSVNNTENESSSDEDTLGKYRISSKPQITSPLATVSNMASFSRSSTPPSIKLMRSDNSGMENTEEFKKFYDKFINEAISNGMDNKDFSSLDTILMSLDNRKIESINITHVSILIKNLCRYVAKLDSSKEMKALIDNLINLNDWFSHPEEDFASNYMKFIKLLCSGQPKYISKILETFILQLSDNNISVTRDYHHQLFAYLVNGFPTIVSEFLNLLVRAFPNKNDTQARNINYIENLLEIMKYCKESRYSLMALIVEKMISIDVELQNEIDEMDSDNDESSSDMSGDDSENDSGSEEESDSDDEYESGDEKLDSDDEVLSDREEDENGMYLSSSVDKQSKVEDLSDEAIPEGEEAYGVEESNNIQELSVKLDLMLAKVSEFLRSNLTSEKLESGEGIEIYTNLKSIFKSHILPTYYTKSTQYLIFHASQEQEELMDSFLVGLLDVSFSKTESIESRVKALQFLSSFIARAKKMTKSQILFVCTYLVTWLSRYVAEREVEIEGMTGTMERFEHFYATFQALCYIFCFRHDIFKLKSQNPDSKKTELSVEEQLKLKVKGTIKNSVDSEWECELDRFYQRMILSKFNPLKYCNENVILMFANIAQKTNLVYCYTVIEKNNKDNILGIINSSSLGNISEKSLSGSNSSDKPLSTSGVSNATLSLTNTTSLQKKQFIDLQSYFPFDPLFLPTYKEFMKEYYIEWSEVEFDNETEIYD</sequence>